<dbReference type="REBASE" id="398318">
    <property type="entry name" value="M.Rpu633ORF16355P"/>
</dbReference>
<dbReference type="AlphaFoldDB" id="A0A6H0ZQV7"/>
<comment type="catalytic activity">
    <reaction evidence="6">
        <text>a 2'-deoxycytidine in DNA + S-adenosyl-L-methionine = a 5-methyl-2'-deoxycytidine in DNA + S-adenosyl-L-homocysteine + H(+)</text>
        <dbReference type="Rhea" id="RHEA:13681"/>
        <dbReference type="Rhea" id="RHEA-COMP:11369"/>
        <dbReference type="Rhea" id="RHEA-COMP:11370"/>
        <dbReference type="ChEBI" id="CHEBI:15378"/>
        <dbReference type="ChEBI" id="CHEBI:57856"/>
        <dbReference type="ChEBI" id="CHEBI:59789"/>
        <dbReference type="ChEBI" id="CHEBI:85452"/>
        <dbReference type="ChEBI" id="CHEBI:85454"/>
        <dbReference type="EC" id="2.1.1.37"/>
    </reaction>
</comment>
<dbReference type="RefSeq" id="WP_169692007.1">
    <property type="nucleotide sequence ID" value="NZ_CP050898.1"/>
</dbReference>
<dbReference type="PRINTS" id="PR00105">
    <property type="entry name" value="C5METTRFRASE"/>
</dbReference>
<evidence type="ECO:0000313" key="8">
    <source>
        <dbReference type="EMBL" id="QIX22603.1"/>
    </source>
</evidence>
<dbReference type="InterPro" id="IPR018117">
    <property type="entry name" value="C5_DNA_meth_AS"/>
</dbReference>
<keyword evidence="5" id="KW-0680">Restriction system</keyword>
<dbReference type="Pfam" id="PF00145">
    <property type="entry name" value="DNA_methylase"/>
    <property type="match status" value="1"/>
</dbReference>
<feature type="active site" evidence="7">
    <location>
        <position position="73"/>
    </location>
</feature>
<evidence type="ECO:0000256" key="2">
    <source>
        <dbReference type="ARBA" id="ARBA00022603"/>
    </source>
</evidence>
<keyword evidence="2 7" id="KW-0489">Methyltransferase</keyword>
<gene>
    <name evidence="8" type="ORF">FOB41_16355</name>
</gene>
<keyword evidence="4 7" id="KW-0949">S-adenosyl-L-methionine</keyword>
<dbReference type="EC" id="2.1.1.37" evidence="1"/>
<dbReference type="EMBL" id="CP050898">
    <property type="protein sequence ID" value="QIX22603.1"/>
    <property type="molecule type" value="Genomic_DNA"/>
</dbReference>
<dbReference type="InterPro" id="IPR001525">
    <property type="entry name" value="C5_MeTfrase"/>
</dbReference>
<dbReference type="GO" id="GO:0009307">
    <property type="term" value="P:DNA restriction-modification system"/>
    <property type="evidence" value="ECO:0007669"/>
    <property type="project" value="UniProtKB-KW"/>
</dbReference>
<dbReference type="SUPFAM" id="SSF53335">
    <property type="entry name" value="S-adenosyl-L-methionine-dependent methyltransferases"/>
    <property type="match status" value="1"/>
</dbReference>
<dbReference type="Gene3D" id="3.90.120.10">
    <property type="entry name" value="DNA Methylase, subunit A, domain 2"/>
    <property type="match status" value="1"/>
</dbReference>
<evidence type="ECO:0000256" key="5">
    <source>
        <dbReference type="ARBA" id="ARBA00022747"/>
    </source>
</evidence>
<evidence type="ECO:0000256" key="1">
    <source>
        <dbReference type="ARBA" id="ARBA00011975"/>
    </source>
</evidence>
<keyword evidence="3 7" id="KW-0808">Transferase</keyword>
<proteinExistence type="inferred from homology"/>
<sequence length="601" mass="68936">MYFVELFAGAGGMGLGLEAAGMEHLLSFEWAEAQHSVLVHAGKDAVRMDLKQVAETCFAMRERPDLIAGGPPCQDFSRAGKRQKTERARLTQHFAQIICLQRVEWFIFENVPEAARSSEYKWARALWKRHGYGLTEIQLDAQDYGVPQRRKRHFCIGRLDEIDGFLFNDLLDAATPKPMTIRDMLDPKEFTEDRELLEKGCYFARPWMGKSGEPNGRGILGLDEPCATIARNTHEYPGENYTAHENDAGLLKGAHILTPAQVARIQGFPIKYNFQRKERRRAREGWSEKTINLMVANAVPAPMVQRIAKVIFERHHAIPSTKMNKTFALPKLDKSFAAHLKEQRPHLYRTDLERIQADADRAIKIIGNQPDADIKAELKALKSSSVNGVAFRKLPNKEQSALIYGLTERRKYEYNQFTASLRRHRPDITDAAVSNIRSNVNRARRMIDGRIYANFALEIQALESSTENGIKFADMSVRRRSDLIQALTDYRMFIDKCWSPSVWAPKPAKMPEFRVPLKRRRKRPKGEWFITDPHGDIRPRRVLESLNSALSEDIFDGLLDDELFPFDALPEPRSTASDEEDWRPDDYWIPELEELEPADET</sequence>
<evidence type="ECO:0000256" key="7">
    <source>
        <dbReference type="PROSITE-ProRule" id="PRU01016"/>
    </source>
</evidence>
<dbReference type="GO" id="GO:0032259">
    <property type="term" value="P:methylation"/>
    <property type="evidence" value="ECO:0007669"/>
    <property type="project" value="UniProtKB-KW"/>
</dbReference>
<evidence type="ECO:0000256" key="6">
    <source>
        <dbReference type="ARBA" id="ARBA00047422"/>
    </source>
</evidence>
<evidence type="ECO:0000256" key="4">
    <source>
        <dbReference type="ARBA" id="ARBA00022691"/>
    </source>
</evidence>
<dbReference type="PANTHER" id="PTHR46098:SF1">
    <property type="entry name" value="TRNA (CYTOSINE(38)-C(5))-METHYLTRANSFERASE"/>
    <property type="match status" value="1"/>
</dbReference>
<accession>A0A6H0ZQV7</accession>
<name>A0A6H0ZQV7_9HYPH</name>
<evidence type="ECO:0000256" key="3">
    <source>
        <dbReference type="ARBA" id="ARBA00022679"/>
    </source>
</evidence>
<dbReference type="PROSITE" id="PS00094">
    <property type="entry name" value="C5_MTASE_1"/>
    <property type="match status" value="1"/>
</dbReference>
<dbReference type="PANTHER" id="PTHR46098">
    <property type="entry name" value="TRNA (CYTOSINE(38)-C(5))-METHYLTRANSFERASE"/>
    <property type="match status" value="1"/>
</dbReference>
<dbReference type="InterPro" id="IPR029063">
    <property type="entry name" value="SAM-dependent_MTases_sf"/>
</dbReference>
<protein>
    <recommendedName>
        <fullName evidence="1">DNA (cytosine-5-)-methyltransferase</fullName>
        <ecNumber evidence="1">2.1.1.37</ecNumber>
    </recommendedName>
</protein>
<dbReference type="PROSITE" id="PS51679">
    <property type="entry name" value="SAM_MT_C5"/>
    <property type="match status" value="1"/>
</dbReference>
<organism evidence="8 9">
    <name type="scientific">Agrobacterium pusense</name>
    <dbReference type="NCBI Taxonomy" id="648995"/>
    <lineage>
        <taxon>Bacteria</taxon>
        <taxon>Pseudomonadati</taxon>
        <taxon>Pseudomonadota</taxon>
        <taxon>Alphaproteobacteria</taxon>
        <taxon>Hyphomicrobiales</taxon>
        <taxon>Rhizobiaceae</taxon>
        <taxon>Rhizobium/Agrobacterium group</taxon>
        <taxon>Agrobacterium</taxon>
    </lineage>
</organism>
<dbReference type="GO" id="GO:0003886">
    <property type="term" value="F:DNA (cytosine-5-)-methyltransferase activity"/>
    <property type="evidence" value="ECO:0007669"/>
    <property type="project" value="UniProtKB-EC"/>
</dbReference>
<dbReference type="Gene3D" id="3.40.50.150">
    <property type="entry name" value="Vaccinia Virus protein VP39"/>
    <property type="match status" value="1"/>
</dbReference>
<dbReference type="InterPro" id="IPR050750">
    <property type="entry name" value="C5-MTase"/>
</dbReference>
<evidence type="ECO:0000313" key="9">
    <source>
        <dbReference type="Proteomes" id="UP000500870"/>
    </source>
</evidence>
<reference evidence="8 9" key="1">
    <citation type="submission" date="2020-04" db="EMBL/GenBank/DDBJ databases">
        <title>FDA dAtabase for Regulatory Grade micrObial Sequences (FDA-ARGOS): Supporting development and validation of Infectious Disease Dx tests.</title>
        <authorList>
            <person name="Sciortino C."/>
            <person name="Tallon L."/>
            <person name="Sadzewicz L."/>
            <person name="Vavikolanu K."/>
            <person name="Mehta A."/>
            <person name="Aluvathingal J."/>
            <person name="Nadendla S."/>
            <person name="Nandy P."/>
            <person name="Geyer C."/>
            <person name="Yan Y."/>
            <person name="Sichtig H."/>
        </authorList>
    </citation>
    <scope>NUCLEOTIDE SEQUENCE [LARGE SCALE GENOMIC DNA]</scope>
    <source>
        <strain evidence="8 9">FDAARGOS_633</strain>
    </source>
</reference>
<comment type="similarity">
    <text evidence="7">Belongs to the class I-like SAM-binding methyltransferase superfamily. C5-methyltransferase family.</text>
</comment>
<dbReference type="Proteomes" id="UP000500870">
    <property type="component" value="Chromosome 1"/>
</dbReference>